<evidence type="ECO:0000259" key="3">
    <source>
        <dbReference type="PROSITE" id="PS50883"/>
    </source>
</evidence>
<dbReference type="Pfam" id="PF00990">
    <property type="entry name" value="GGDEF"/>
    <property type="match status" value="1"/>
</dbReference>
<dbReference type="Gene3D" id="3.30.70.270">
    <property type="match status" value="1"/>
</dbReference>
<evidence type="ECO:0000256" key="1">
    <source>
        <dbReference type="ARBA" id="ARBA00001946"/>
    </source>
</evidence>
<feature type="transmembrane region" description="Helical" evidence="2">
    <location>
        <begin position="86"/>
        <end position="103"/>
    </location>
</feature>
<dbReference type="PROSITE" id="PS50887">
    <property type="entry name" value="GGDEF"/>
    <property type="match status" value="1"/>
</dbReference>
<dbReference type="InterPro" id="IPR043128">
    <property type="entry name" value="Rev_trsase/Diguanyl_cyclase"/>
</dbReference>
<dbReference type="Gene3D" id="3.20.20.450">
    <property type="entry name" value="EAL domain"/>
    <property type="match status" value="1"/>
</dbReference>
<dbReference type="FunFam" id="3.30.70.270:FF:000001">
    <property type="entry name" value="Diguanylate cyclase domain protein"/>
    <property type="match status" value="1"/>
</dbReference>
<dbReference type="Pfam" id="PF00563">
    <property type="entry name" value="EAL"/>
    <property type="match status" value="1"/>
</dbReference>
<dbReference type="InterPro" id="IPR052155">
    <property type="entry name" value="Biofilm_reg_signaling"/>
</dbReference>
<accession>A0A423PFB1</accession>
<dbReference type="EMBL" id="AYKH01000043">
    <property type="protein sequence ID" value="ROO24287.1"/>
    <property type="molecule type" value="Genomic_DNA"/>
</dbReference>
<feature type="domain" description="GGDEF" evidence="4">
    <location>
        <begin position="299"/>
        <end position="429"/>
    </location>
</feature>
<dbReference type="GO" id="GO:0003824">
    <property type="term" value="F:catalytic activity"/>
    <property type="evidence" value="ECO:0007669"/>
    <property type="project" value="UniProtKB-ARBA"/>
</dbReference>
<feature type="transmembrane region" description="Helical" evidence="2">
    <location>
        <begin position="14"/>
        <end position="33"/>
    </location>
</feature>
<protein>
    <submittedName>
        <fullName evidence="6">Membrane protein</fullName>
    </submittedName>
</protein>
<feature type="transmembrane region" description="Helical" evidence="2">
    <location>
        <begin position="148"/>
        <end position="169"/>
    </location>
</feature>
<proteinExistence type="predicted"/>
<organism evidence="6 7">
    <name type="scientific">Salinisphaera orenii MK-B5</name>
    <dbReference type="NCBI Taxonomy" id="856730"/>
    <lineage>
        <taxon>Bacteria</taxon>
        <taxon>Pseudomonadati</taxon>
        <taxon>Pseudomonadota</taxon>
        <taxon>Gammaproteobacteria</taxon>
        <taxon>Salinisphaerales</taxon>
        <taxon>Salinisphaeraceae</taxon>
        <taxon>Salinisphaera</taxon>
    </lineage>
</organism>
<feature type="transmembrane region" description="Helical" evidence="2">
    <location>
        <begin position="221"/>
        <end position="242"/>
    </location>
</feature>
<dbReference type="SMART" id="SM00052">
    <property type="entry name" value="EAL"/>
    <property type="match status" value="1"/>
</dbReference>
<feature type="domain" description="MHYT" evidence="5">
    <location>
        <begin position="11"/>
        <end position="205"/>
    </location>
</feature>
<feature type="domain" description="EAL" evidence="3">
    <location>
        <begin position="438"/>
        <end position="693"/>
    </location>
</feature>
<keyword evidence="2" id="KW-0472">Membrane</keyword>
<dbReference type="InterPro" id="IPR001633">
    <property type="entry name" value="EAL_dom"/>
</dbReference>
<dbReference type="NCBIfam" id="TIGR00254">
    <property type="entry name" value="GGDEF"/>
    <property type="match status" value="1"/>
</dbReference>
<dbReference type="PROSITE" id="PS50883">
    <property type="entry name" value="EAL"/>
    <property type="match status" value="1"/>
</dbReference>
<feature type="transmembrane region" description="Helical" evidence="2">
    <location>
        <begin position="181"/>
        <end position="201"/>
    </location>
</feature>
<dbReference type="SUPFAM" id="SSF55073">
    <property type="entry name" value="Nucleotide cyclase"/>
    <property type="match status" value="1"/>
</dbReference>
<keyword evidence="2" id="KW-0812">Transmembrane</keyword>
<dbReference type="CDD" id="cd01949">
    <property type="entry name" value="GGDEF"/>
    <property type="match status" value="1"/>
</dbReference>
<dbReference type="Pfam" id="PF03707">
    <property type="entry name" value="MHYT"/>
    <property type="match status" value="3"/>
</dbReference>
<dbReference type="RefSeq" id="WP_123632299.1">
    <property type="nucleotide sequence ID" value="NZ_AYKH01000043.1"/>
</dbReference>
<keyword evidence="7" id="KW-1185">Reference proteome</keyword>
<sequence length="706" mass="75912">MEAAAYLTKSYDPALVTLSVGVAMLAGYAALDLTDRVHAASRLQIGIWLAAGALILGSGIWSMHFIGMLALELPMTMRYAIGPTALSWLMAVVASAAALGLSCRAALERWTWLAGSLLMAVAIAGMHYTGMHAMPMAAEIAYQPAWVAFSLLVAFLGSAAALGLSFALRDWRRRLRIVKKLGAAALMGGAIAGMHYAGMAAAHFPATMIDYSSGGGVNPHWLAVLISSLSLVLLGSTLLAAAQDRRLEYRTANLVASLRDVNDQLHYSSYHDELTDLANRRLLDERLEAAMERAERAGTEFTVFYIDLDGFKALNDQLGHRAGDEVLARVAQGMRSTMREGDTVARIGGDEFLIVADAVPDDEQGRRLASRVLAAIRQSTHEAPGLSASIGWARYPAHGQTAEALVAAADLAMYNAKKNGKNGAVGYRPDMAAAAEAEFGLQRELADALARQDIVVYYQPKFTAASRALSGAEALVRWLHPQQGLIPPDRFIPAAERSGQIEALEIHVLDTVCAQIRRWLDAGFDVPRISVNLSAGRVSDSGLPARVQQCLDSHGVPSRYLMFEITETVAIQGMLQAVDTLKQFARMGVDVALDDFGTGHSSLSYLEKLPIQQLKIDRSFIGALTDGTSQQSAIVRSIVALAHSLDLAVVAEGVETEDQLRYIVELECDEMQGFLFSHAVPADAFADFMRDASRAVAPSGAAPRYG</sequence>
<evidence type="ECO:0000313" key="6">
    <source>
        <dbReference type="EMBL" id="ROO24287.1"/>
    </source>
</evidence>
<keyword evidence="2" id="KW-1133">Transmembrane helix</keyword>
<dbReference type="SUPFAM" id="SSF141868">
    <property type="entry name" value="EAL domain-like"/>
    <property type="match status" value="1"/>
</dbReference>
<dbReference type="PANTHER" id="PTHR44757:SF2">
    <property type="entry name" value="BIOFILM ARCHITECTURE MAINTENANCE PROTEIN MBAA"/>
    <property type="match status" value="1"/>
</dbReference>
<dbReference type="InterPro" id="IPR000160">
    <property type="entry name" value="GGDEF_dom"/>
</dbReference>
<dbReference type="GO" id="GO:0016020">
    <property type="term" value="C:membrane"/>
    <property type="evidence" value="ECO:0007669"/>
    <property type="project" value="UniProtKB-UniRule"/>
</dbReference>
<dbReference type="AlphaFoldDB" id="A0A423PFB1"/>
<evidence type="ECO:0000256" key="2">
    <source>
        <dbReference type="PROSITE-ProRule" id="PRU00244"/>
    </source>
</evidence>
<dbReference type="PROSITE" id="PS50924">
    <property type="entry name" value="MHYT"/>
    <property type="match status" value="1"/>
</dbReference>
<evidence type="ECO:0000313" key="7">
    <source>
        <dbReference type="Proteomes" id="UP000283993"/>
    </source>
</evidence>
<dbReference type="PANTHER" id="PTHR44757">
    <property type="entry name" value="DIGUANYLATE CYCLASE DGCP"/>
    <property type="match status" value="1"/>
</dbReference>
<evidence type="ECO:0000259" key="4">
    <source>
        <dbReference type="PROSITE" id="PS50887"/>
    </source>
</evidence>
<comment type="caution">
    <text evidence="6">The sequence shown here is derived from an EMBL/GenBank/DDBJ whole genome shotgun (WGS) entry which is preliminary data.</text>
</comment>
<dbReference type="Proteomes" id="UP000283993">
    <property type="component" value="Unassembled WGS sequence"/>
</dbReference>
<gene>
    <name evidence="6" type="ORF">SAOR_16005</name>
</gene>
<dbReference type="InterPro" id="IPR029787">
    <property type="entry name" value="Nucleotide_cyclase"/>
</dbReference>
<dbReference type="InterPro" id="IPR035919">
    <property type="entry name" value="EAL_sf"/>
</dbReference>
<dbReference type="SMART" id="SM00267">
    <property type="entry name" value="GGDEF"/>
    <property type="match status" value="1"/>
</dbReference>
<dbReference type="InterPro" id="IPR005330">
    <property type="entry name" value="MHYT_dom"/>
</dbReference>
<reference evidence="6 7" key="1">
    <citation type="submission" date="2013-10" db="EMBL/GenBank/DDBJ databases">
        <title>Salinisphaera orenii MK-B5 Genome Sequencing.</title>
        <authorList>
            <person name="Lai Q."/>
            <person name="Li C."/>
            <person name="Shao Z."/>
        </authorList>
    </citation>
    <scope>NUCLEOTIDE SEQUENCE [LARGE SCALE GENOMIC DNA]</scope>
    <source>
        <strain evidence="6 7">MK-B5</strain>
    </source>
</reference>
<dbReference type="CDD" id="cd01948">
    <property type="entry name" value="EAL"/>
    <property type="match status" value="1"/>
</dbReference>
<evidence type="ECO:0000259" key="5">
    <source>
        <dbReference type="PROSITE" id="PS50924"/>
    </source>
</evidence>
<feature type="transmembrane region" description="Helical" evidence="2">
    <location>
        <begin position="110"/>
        <end position="128"/>
    </location>
</feature>
<feature type="transmembrane region" description="Helical" evidence="2">
    <location>
        <begin position="45"/>
        <end position="66"/>
    </location>
</feature>
<name>A0A423PFB1_9GAMM</name>
<comment type="cofactor">
    <cofactor evidence="1">
        <name>Mg(2+)</name>
        <dbReference type="ChEBI" id="CHEBI:18420"/>
    </cofactor>
</comment>